<dbReference type="EMBL" id="BMAW01071500">
    <property type="protein sequence ID" value="GFT78311.1"/>
    <property type="molecule type" value="Genomic_DNA"/>
</dbReference>
<dbReference type="PANTHER" id="PTHR33273:SF4">
    <property type="entry name" value="ENDONUCLEASE_EXONUCLEASE_PHOSPHATASE DOMAIN-CONTAINING PROTEIN"/>
    <property type="match status" value="1"/>
</dbReference>
<keyword evidence="2" id="KW-0808">Transferase</keyword>
<feature type="non-terminal residue" evidence="2">
    <location>
        <position position="1"/>
    </location>
</feature>
<evidence type="ECO:0000313" key="3">
    <source>
        <dbReference type="Proteomes" id="UP000887013"/>
    </source>
</evidence>
<name>A0A8X6PQF5_NEPPI</name>
<keyword evidence="2" id="KW-0548">Nucleotidyltransferase</keyword>
<dbReference type="Proteomes" id="UP000887013">
    <property type="component" value="Unassembled WGS sequence"/>
</dbReference>
<organism evidence="2 3">
    <name type="scientific">Nephila pilipes</name>
    <name type="common">Giant wood spider</name>
    <name type="synonym">Nephila maculata</name>
    <dbReference type="NCBI Taxonomy" id="299642"/>
    <lineage>
        <taxon>Eukaryota</taxon>
        <taxon>Metazoa</taxon>
        <taxon>Ecdysozoa</taxon>
        <taxon>Arthropoda</taxon>
        <taxon>Chelicerata</taxon>
        <taxon>Arachnida</taxon>
        <taxon>Araneae</taxon>
        <taxon>Araneomorphae</taxon>
        <taxon>Entelegynae</taxon>
        <taxon>Araneoidea</taxon>
        <taxon>Nephilidae</taxon>
        <taxon>Nephila</taxon>
    </lineage>
</organism>
<feature type="domain" description="Endonuclease/exonuclease/phosphatase" evidence="1">
    <location>
        <begin position="32"/>
        <end position="144"/>
    </location>
</feature>
<comment type="caution">
    <text evidence="2">The sequence shown here is derived from an EMBL/GenBank/DDBJ whole genome shotgun (WGS) entry which is preliminary data.</text>
</comment>
<proteinExistence type="predicted"/>
<dbReference type="PANTHER" id="PTHR33273">
    <property type="entry name" value="DOMAIN-CONTAINING PROTEIN, PUTATIVE-RELATED"/>
    <property type="match status" value="1"/>
</dbReference>
<evidence type="ECO:0000259" key="1">
    <source>
        <dbReference type="Pfam" id="PF14529"/>
    </source>
</evidence>
<reference evidence="2" key="1">
    <citation type="submission" date="2020-08" db="EMBL/GenBank/DDBJ databases">
        <title>Multicomponent nature underlies the extraordinary mechanical properties of spider dragline silk.</title>
        <authorList>
            <person name="Kono N."/>
            <person name="Nakamura H."/>
            <person name="Mori M."/>
            <person name="Yoshida Y."/>
            <person name="Ohtoshi R."/>
            <person name="Malay A.D."/>
            <person name="Moran D.A.P."/>
            <person name="Tomita M."/>
            <person name="Numata K."/>
            <person name="Arakawa K."/>
        </authorList>
    </citation>
    <scope>NUCLEOTIDE SEQUENCE</scope>
</reference>
<dbReference type="OrthoDB" id="6630297at2759"/>
<dbReference type="Pfam" id="PF14529">
    <property type="entry name" value="Exo_endo_phos_2"/>
    <property type="match status" value="1"/>
</dbReference>
<evidence type="ECO:0000313" key="2">
    <source>
        <dbReference type="EMBL" id="GFT78311.1"/>
    </source>
</evidence>
<accession>A0A8X6PQF5</accession>
<dbReference type="SUPFAM" id="SSF56219">
    <property type="entry name" value="DNase I-like"/>
    <property type="match status" value="1"/>
</dbReference>
<keyword evidence="3" id="KW-1185">Reference proteome</keyword>
<protein>
    <submittedName>
        <fullName evidence="2">Putative RNA-directed DNA polymerase from transposon X-element</fullName>
    </submittedName>
</protein>
<feature type="non-terminal residue" evidence="2">
    <location>
        <position position="207"/>
    </location>
</feature>
<sequence>LIKNSIPHHEVNLFTNTLNATAINIETDSQPITICSIYRPPKNRDATLPDLQKIFRNRNKCITVGDFNAKHRTWNKGQNQNKTGKLIFDFTQLYGLDLITPPSYTRITQRRREKPSTIDFGITKGIESTTVTVIEELSSDHHPLIFLCNITDFSPPKNSYIKFTNWEKFQNLLHESIEGNPTINSTADIDAAAENLILKIQSTIDQS</sequence>
<keyword evidence="2" id="KW-0695">RNA-directed DNA polymerase</keyword>
<dbReference type="GO" id="GO:0003964">
    <property type="term" value="F:RNA-directed DNA polymerase activity"/>
    <property type="evidence" value="ECO:0007669"/>
    <property type="project" value="UniProtKB-KW"/>
</dbReference>
<gene>
    <name evidence="2" type="primary">X-elementORF2_761</name>
    <name evidence="2" type="ORF">NPIL_427341</name>
</gene>
<dbReference type="Gene3D" id="3.60.10.10">
    <property type="entry name" value="Endonuclease/exonuclease/phosphatase"/>
    <property type="match status" value="1"/>
</dbReference>
<dbReference type="InterPro" id="IPR005135">
    <property type="entry name" value="Endo/exonuclease/phosphatase"/>
</dbReference>
<dbReference type="InterPro" id="IPR036691">
    <property type="entry name" value="Endo/exonu/phosph_ase_sf"/>
</dbReference>
<dbReference type="AlphaFoldDB" id="A0A8X6PQF5"/>